<organism evidence="1 2">
    <name type="scientific">Vanilla planifolia</name>
    <name type="common">Vanilla</name>
    <dbReference type="NCBI Taxonomy" id="51239"/>
    <lineage>
        <taxon>Eukaryota</taxon>
        <taxon>Viridiplantae</taxon>
        <taxon>Streptophyta</taxon>
        <taxon>Embryophyta</taxon>
        <taxon>Tracheophyta</taxon>
        <taxon>Spermatophyta</taxon>
        <taxon>Magnoliopsida</taxon>
        <taxon>Liliopsida</taxon>
        <taxon>Asparagales</taxon>
        <taxon>Orchidaceae</taxon>
        <taxon>Vanilloideae</taxon>
        <taxon>Vanilleae</taxon>
        <taxon>Vanilla</taxon>
    </lineage>
</organism>
<gene>
    <name evidence="1" type="ORF">HPP92_005333</name>
</gene>
<sequence length="96" mass="11426">MASRKVGQQQGLFKRLVESPRRPLNPHFELKRLVAVYLNTNTIIGLPLILLRDRFYLHDEPMKETNLLKFVGSNWKFRKLDLKRKTTMKTMRMKAL</sequence>
<accession>A0A835VCI7</accession>
<evidence type="ECO:0000313" key="1">
    <source>
        <dbReference type="EMBL" id="KAG0491935.1"/>
    </source>
</evidence>
<comment type="caution">
    <text evidence="1">The sequence shown here is derived from an EMBL/GenBank/DDBJ whole genome shotgun (WGS) entry which is preliminary data.</text>
</comment>
<reference evidence="1 2" key="1">
    <citation type="journal article" date="2020" name="Nat. Food">
        <title>A phased Vanilla planifolia genome enables genetic improvement of flavour and production.</title>
        <authorList>
            <person name="Hasing T."/>
            <person name="Tang H."/>
            <person name="Brym M."/>
            <person name="Khazi F."/>
            <person name="Huang T."/>
            <person name="Chambers A.H."/>
        </authorList>
    </citation>
    <scope>NUCLEOTIDE SEQUENCE [LARGE SCALE GENOMIC DNA]</scope>
    <source>
        <tissue evidence="1">Leaf</tissue>
    </source>
</reference>
<dbReference type="AlphaFoldDB" id="A0A835VCI7"/>
<dbReference type="EMBL" id="JADCNL010000002">
    <property type="protein sequence ID" value="KAG0491935.1"/>
    <property type="molecule type" value="Genomic_DNA"/>
</dbReference>
<evidence type="ECO:0000313" key="2">
    <source>
        <dbReference type="Proteomes" id="UP000636800"/>
    </source>
</evidence>
<proteinExistence type="predicted"/>
<protein>
    <submittedName>
        <fullName evidence="1">Uncharacterized protein</fullName>
    </submittedName>
</protein>
<keyword evidence="2" id="KW-1185">Reference proteome</keyword>
<dbReference type="OrthoDB" id="439808at2759"/>
<name>A0A835VCI7_VANPL</name>
<dbReference type="Proteomes" id="UP000636800">
    <property type="component" value="Chromosome 2"/>
</dbReference>